<dbReference type="RefSeq" id="WP_310060459.1">
    <property type="nucleotide sequence ID" value="NZ_JAVDVQ010000020.1"/>
</dbReference>
<evidence type="ECO:0000313" key="2">
    <source>
        <dbReference type="Proteomes" id="UP001252243"/>
    </source>
</evidence>
<name>A0ABU1UGH9_9MICC</name>
<accession>A0ABU1UGH9</accession>
<protein>
    <submittedName>
        <fullName evidence="1">Uncharacterized protein</fullName>
    </submittedName>
</protein>
<comment type="caution">
    <text evidence="1">The sequence shown here is derived from an EMBL/GenBank/DDBJ whole genome shotgun (WGS) entry which is preliminary data.</text>
</comment>
<proteinExistence type="predicted"/>
<dbReference type="EMBL" id="JAVDVQ010000020">
    <property type="protein sequence ID" value="MDR7084287.1"/>
    <property type="molecule type" value="Genomic_DNA"/>
</dbReference>
<evidence type="ECO:0000313" key="1">
    <source>
        <dbReference type="EMBL" id="MDR7084287.1"/>
    </source>
</evidence>
<keyword evidence="2" id="KW-1185">Reference proteome</keyword>
<dbReference type="Proteomes" id="UP001252243">
    <property type="component" value="Unassembled WGS sequence"/>
</dbReference>
<gene>
    <name evidence="1" type="ORF">J2X01_003595</name>
</gene>
<sequence>MISLVHHLALLFHLNRQQDLVLWDEDLATPTLKLTSSAWVGWHEEDPRPDEIADRWRRGKYRGRQLPAADSVRCRGSFARSAAHWPLSLD</sequence>
<reference evidence="1 2" key="1">
    <citation type="submission" date="2023-07" db="EMBL/GenBank/DDBJ databases">
        <title>Sorghum-associated microbial communities from plants grown in Nebraska, USA.</title>
        <authorList>
            <person name="Schachtman D."/>
        </authorList>
    </citation>
    <scope>NUCLEOTIDE SEQUENCE [LARGE SCALE GENOMIC DNA]</scope>
    <source>
        <strain evidence="1 2">BE167</strain>
    </source>
</reference>
<organism evidence="1 2">
    <name type="scientific">Arthrobacter ginsengisoli</name>
    <dbReference type="NCBI Taxonomy" id="1356565"/>
    <lineage>
        <taxon>Bacteria</taxon>
        <taxon>Bacillati</taxon>
        <taxon>Actinomycetota</taxon>
        <taxon>Actinomycetes</taxon>
        <taxon>Micrococcales</taxon>
        <taxon>Micrococcaceae</taxon>
        <taxon>Arthrobacter</taxon>
    </lineage>
</organism>